<protein>
    <submittedName>
        <fullName evidence="2">Uncharacterized protein</fullName>
    </submittedName>
</protein>
<evidence type="ECO:0000313" key="2">
    <source>
        <dbReference type="EMBL" id="KAF4103469.1"/>
    </source>
</evidence>
<keyword evidence="3" id="KW-1185">Reference proteome</keyword>
<dbReference type="AlphaFoldDB" id="A0A7J6C852"/>
<dbReference type="OrthoDB" id="8922503at2759"/>
<feature type="region of interest" description="Disordered" evidence="1">
    <location>
        <begin position="155"/>
        <end position="183"/>
    </location>
</feature>
<organism evidence="2 3">
    <name type="scientific">Onychostoma macrolepis</name>
    <dbReference type="NCBI Taxonomy" id="369639"/>
    <lineage>
        <taxon>Eukaryota</taxon>
        <taxon>Metazoa</taxon>
        <taxon>Chordata</taxon>
        <taxon>Craniata</taxon>
        <taxon>Vertebrata</taxon>
        <taxon>Euteleostomi</taxon>
        <taxon>Actinopterygii</taxon>
        <taxon>Neopterygii</taxon>
        <taxon>Teleostei</taxon>
        <taxon>Ostariophysi</taxon>
        <taxon>Cypriniformes</taxon>
        <taxon>Cyprinidae</taxon>
        <taxon>Acrossocheilinae</taxon>
        <taxon>Onychostoma</taxon>
    </lineage>
</organism>
<name>A0A7J6C852_9TELE</name>
<sequence length="576" mass="64831">MRPSSILTFEPGLESGVPWGRDLFTFVTSAAGHMMRTLQRPRKNKPSKRQVNHRRFLHNMIQRKFAEIEAANHQLSSALFSTDNPPDHLTPRLSHTVTEVTDQSPKPSKKAIETFINADKTEALPEQQEDVCDLWTLDSLLDIHVADKSFSPCKFPNSRGTNPRTEKDGKALKNNPANSMEKDNDFSFSFERQSASTDLESLTQMNNSLLEDSMSSWFGSIERTRTYSKPRLAKYHDVKLLPTDVDVPDLSPPSPVISLLSLDSCDLEVQMLIDAEHSVNQMQDATIIESLQMDVVDDLDLLDCSGSHGDLDKMAEWMDHSEEDGRYLQETCAFPSSLDSDLENLTGSGGGATNSISNFGQTGHEFFADVLCSQEPRRRSFHHDQINYALNHDIILEDHFGQVEPCMKTNGKEDGYLDADFSVMDGNVSSNHMFPGFERPLDQSKRSLYDNWEQQPLKSSYKNYTSPDQIMMQGTDIRNVDKNIVQVENLNQTLSGSQCPITCCLEGFCSHGEDSCFYTKFRGSHNFEGVATSFPATLHKLHPTPIPTPPLDDDWLFSNIVAEEEVNSMNNTFGKY</sequence>
<dbReference type="Proteomes" id="UP000579812">
    <property type="component" value="Unassembled WGS sequence"/>
</dbReference>
<gene>
    <name evidence="2" type="ORF">G5714_016352</name>
</gene>
<evidence type="ECO:0000313" key="3">
    <source>
        <dbReference type="Proteomes" id="UP000579812"/>
    </source>
</evidence>
<dbReference type="EMBL" id="JAAMOB010000016">
    <property type="protein sequence ID" value="KAF4103469.1"/>
    <property type="molecule type" value="Genomic_DNA"/>
</dbReference>
<comment type="caution">
    <text evidence="2">The sequence shown here is derived from an EMBL/GenBank/DDBJ whole genome shotgun (WGS) entry which is preliminary data.</text>
</comment>
<proteinExistence type="predicted"/>
<evidence type="ECO:0000256" key="1">
    <source>
        <dbReference type="SAM" id="MobiDB-lite"/>
    </source>
</evidence>
<reference evidence="2 3" key="1">
    <citation type="submission" date="2020-04" db="EMBL/GenBank/DDBJ databases">
        <title>Chromosome-level genome assembly of a cyprinid fish Onychostoma macrolepis by integration of Nanopore Sequencing, Bionano and Hi-C technology.</title>
        <authorList>
            <person name="Wang D."/>
        </authorList>
    </citation>
    <scope>NUCLEOTIDE SEQUENCE [LARGE SCALE GENOMIC DNA]</scope>
    <source>
        <strain evidence="2">SWU-2019</strain>
        <tissue evidence="2">Muscle</tissue>
    </source>
</reference>
<accession>A0A7J6C852</accession>